<dbReference type="AlphaFoldDB" id="A0A2U3D5V6"/>
<dbReference type="GO" id="GO:0033969">
    <property type="term" value="F:gamma-glutamyl-gamma-aminobutyrate hydrolase activity"/>
    <property type="evidence" value="ECO:0007669"/>
    <property type="project" value="TreeGrafter"/>
</dbReference>
<protein>
    <submittedName>
        <fullName evidence="1">Uncharacterized protein</fullName>
    </submittedName>
</protein>
<dbReference type="Pfam" id="PF07722">
    <property type="entry name" value="Peptidase_C26"/>
    <property type="match status" value="1"/>
</dbReference>
<dbReference type="PANTHER" id="PTHR43235:SF1">
    <property type="entry name" value="GLUTAMINE AMIDOTRANSFERASE PB2B2.05-RELATED"/>
    <property type="match status" value="1"/>
</dbReference>
<dbReference type="InterPro" id="IPR044668">
    <property type="entry name" value="PuuD-like"/>
</dbReference>
<dbReference type="PANTHER" id="PTHR43235">
    <property type="entry name" value="GLUTAMINE AMIDOTRANSFERASE PB2B2.05-RELATED"/>
    <property type="match status" value="1"/>
</dbReference>
<evidence type="ECO:0000313" key="1">
    <source>
        <dbReference type="EMBL" id="PWI56648.1"/>
    </source>
</evidence>
<dbReference type="InterPro" id="IPR029062">
    <property type="entry name" value="Class_I_gatase-like"/>
</dbReference>
<dbReference type="EMBL" id="MPDK01000031">
    <property type="protein sequence ID" value="PWI56648.1"/>
    <property type="molecule type" value="Genomic_DNA"/>
</dbReference>
<dbReference type="OrthoDB" id="9813383at2"/>
<gene>
    <name evidence="1" type="ORF">BM613_12515</name>
</gene>
<name>A0A2U3D5V6_SULT2</name>
<evidence type="ECO:0000313" key="2">
    <source>
        <dbReference type="Proteomes" id="UP000245380"/>
    </source>
</evidence>
<sequence>MRPLIGVTVNEDVRNGIQGAFVSQDYTDGVYAAGGLPMLLPLTDDREVVTALAMRLDGLILTGGPDISPQLFHEEPRLGLGEVTPLRDEMEAMLILQMAALDKPILAICRGIQILNAVMGGTLYQDLLREWSGRLQHSQKAPRTHTAHSVALVEGTRVRALMGVPEVQVNTFHHQAVSALAPGFVISGRSRDGLVEAIEHPTYRFMIGVQWHPENLWRKHKEHAQLFAGVVEAARASAQSAQ</sequence>
<proteinExistence type="predicted"/>
<dbReference type="GO" id="GO:0005829">
    <property type="term" value="C:cytosol"/>
    <property type="evidence" value="ECO:0007669"/>
    <property type="project" value="TreeGrafter"/>
</dbReference>
<comment type="caution">
    <text evidence="1">The sequence shown here is derived from an EMBL/GenBank/DDBJ whole genome shotgun (WGS) entry which is preliminary data.</text>
</comment>
<dbReference type="FunFam" id="3.40.50.880:FF:000030">
    <property type="entry name" value="Gamma-glutamyl-gamma-aminobutyrate hydrolase PuuD"/>
    <property type="match status" value="1"/>
</dbReference>
<dbReference type="CDD" id="cd01745">
    <property type="entry name" value="GATase1_2"/>
    <property type="match status" value="1"/>
</dbReference>
<accession>A0A2U3D5V6</accession>
<dbReference type="PROSITE" id="PS51273">
    <property type="entry name" value="GATASE_TYPE_1"/>
    <property type="match status" value="1"/>
</dbReference>
<dbReference type="GO" id="GO:0006598">
    <property type="term" value="P:polyamine catabolic process"/>
    <property type="evidence" value="ECO:0007669"/>
    <property type="project" value="TreeGrafter"/>
</dbReference>
<organism evidence="1 2">
    <name type="scientific">Sulfoacidibacillus thermotolerans</name>
    <name type="common">Acidibacillus sulfuroxidans</name>
    <dbReference type="NCBI Taxonomy" id="1765684"/>
    <lineage>
        <taxon>Bacteria</taxon>
        <taxon>Bacillati</taxon>
        <taxon>Bacillota</taxon>
        <taxon>Bacilli</taxon>
        <taxon>Bacillales</taxon>
        <taxon>Alicyclobacillaceae</taxon>
        <taxon>Sulfoacidibacillus</taxon>
    </lineage>
</organism>
<dbReference type="Gene3D" id="3.40.50.880">
    <property type="match status" value="1"/>
</dbReference>
<dbReference type="Proteomes" id="UP000245380">
    <property type="component" value="Unassembled WGS sequence"/>
</dbReference>
<keyword evidence="2" id="KW-1185">Reference proteome</keyword>
<dbReference type="InterPro" id="IPR011697">
    <property type="entry name" value="Peptidase_C26"/>
</dbReference>
<dbReference type="SUPFAM" id="SSF52317">
    <property type="entry name" value="Class I glutamine amidotransferase-like"/>
    <property type="match status" value="1"/>
</dbReference>
<dbReference type="RefSeq" id="WP_109431546.1">
    <property type="nucleotide sequence ID" value="NZ_MPDK01000031.1"/>
</dbReference>
<reference evidence="1 2" key="1">
    <citation type="submission" date="2016-11" db="EMBL/GenBank/DDBJ databases">
        <title>Comparative genomics of Acidibacillus ferroxidans species.</title>
        <authorList>
            <person name="Oliveira G."/>
            <person name="Nunes G."/>
            <person name="Oliveira R."/>
            <person name="Araujo F."/>
            <person name="Salim A."/>
            <person name="Scholte L."/>
            <person name="Morais D."/>
            <person name="Nancucheo I."/>
            <person name="Johnson D.B."/>
            <person name="Grail B."/>
            <person name="Bittencourt J."/>
            <person name="Valadares R."/>
        </authorList>
    </citation>
    <scope>NUCLEOTIDE SEQUENCE [LARGE SCALE GENOMIC DNA]</scope>
    <source>
        <strain evidence="1 2">Y002</strain>
    </source>
</reference>